<evidence type="ECO:0000256" key="5">
    <source>
        <dbReference type="ARBA" id="ARBA00023172"/>
    </source>
</evidence>
<comment type="function">
    <text evidence="1 6">Required for the transposition of the insertion element.</text>
</comment>
<dbReference type="GO" id="GO:0003677">
    <property type="term" value="F:DNA binding"/>
    <property type="evidence" value="ECO:0007669"/>
    <property type="project" value="UniProtKB-UniRule"/>
</dbReference>
<evidence type="ECO:0000256" key="4">
    <source>
        <dbReference type="ARBA" id="ARBA00023125"/>
    </source>
</evidence>
<keyword evidence="4 6" id="KW-0238">DNA-binding</keyword>
<evidence type="ECO:0000256" key="1">
    <source>
        <dbReference type="ARBA" id="ARBA00002190"/>
    </source>
</evidence>
<organism evidence="8 9">
    <name type="scientific">Haloechinothrix alba</name>
    <dbReference type="NCBI Taxonomy" id="664784"/>
    <lineage>
        <taxon>Bacteria</taxon>
        <taxon>Bacillati</taxon>
        <taxon>Actinomycetota</taxon>
        <taxon>Actinomycetes</taxon>
        <taxon>Pseudonocardiales</taxon>
        <taxon>Pseudonocardiaceae</taxon>
        <taxon>Haloechinothrix</taxon>
    </lineage>
</organism>
<accession>A0A239AYH4</accession>
<evidence type="ECO:0000313" key="8">
    <source>
        <dbReference type="EMBL" id="SNS00013.1"/>
    </source>
</evidence>
<reference evidence="8 9" key="1">
    <citation type="submission" date="2017-06" db="EMBL/GenBank/DDBJ databases">
        <authorList>
            <person name="Kim H.J."/>
            <person name="Triplett B.A."/>
        </authorList>
    </citation>
    <scope>NUCLEOTIDE SEQUENCE [LARGE SCALE GENOMIC DNA]</scope>
    <source>
        <strain evidence="8 9">DSM 45207</strain>
    </source>
</reference>
<dbReference type="InterPro" id="IPR001207">
    <property type="entry name" value="Transposase_mutator"/>
</dbReference>
<dbReference type="GO" id="GO:0006313">
    <property type="term" value="P:DNA transposition"/>
    <property type="evidence" value="ECO:0007669"/>
    <property type="project" value="UniProtKB-UniRule"/>
</dbReference>
<feature type="compositionally biased region" description="Pro residues" evidence="7">
    <location>
        <begin position="104"/>
        <end position="114"/>
    </location>
</feature>
<dbReference type="PANTHER" id="PTHR33217:SF8">
    <property type="entry name" value="MUTATOR FAMILY TRANSPOSASE"/>
    <property type="match status" value="1"/>
</dbReference>
<dbReference type="AlphaFoldDB" id="A0A239AYH4"/>
<dbReference type="Pfam" id="PF00872">
    <property type="entry name" value="Transposase_mut"/>
    <property type="match status" value="1"/>
</dbReference>
<keyword evidence="3 6" id="KW-0815">Transposition</keyword>
<dbReference type="EMBL" id="FZNW01000068">
    <property type="protein sequence ID" value="SNS00013.1"/>
    <property type="molecule type" value="Genomic_DNA"/>
</dbReference>
<sequence length="131" mass="15062">MGQRYPAIVRIWRAAWPEFVPFLQFPPPLRKDVFSTNLIESINPRLRKVTRNRGHLTSEAAAIKVLYLAIRHLIEPKTSDRSQVAPHWKEARGALTLDYEDRTTPPPPPPPPPPDEPRDHTQEPVHARWSG</sequence>
<dbReference type="Proteomes" id="UP000198348">
    <property type="component" value="Unassembled WGS sequence"/>
</dbReference>
<dbReference type="GO" id="GO:0004803">
    <property type="term" value="F:transposase activity"/>
    <property type="evidence" value="ECO:0007669"/>
    <property type="project" value="UniProtKB-UniRule"/>
</dbReference>
<name>A0A239AYH4_9PSEU</name>
<proteinExistence type="inferred from homology"/>
<feature type="region of interest" description="Disordered" evidence="7">
    <location>
        <begin position="79"/>
        <end position="131"/>
    </location>
</feature>
<protein>
    <recommendedName>
        <fullName evidence="6">Mutator family transposase</fullName>
    </recommendedName>
</protein>
<keyword evidence="9" id="KW-1185">Reference proteome</keyword>
<keyword evidence="5 6" id="KW-0233">DNA recombination</keyword>
<gene>
    <name evidence="8" type="ORF">SAMN06265360_1681</name>
</gene>
<evidence type="ECO:0000313" key="9">
    <source>
        <dbReference type="Proteomes" id="UP000198348"/>
    </source>
</evidence>
<evidence type="ECO:0000256" key="3">
    <source>
        <dbReference type="ARBA" id="ARBA00022578"/>
    </source>
</evidence>
<keyword evidence="6" id="KW-0814">Transposable element</keyword>
<dbReference type="PANTHER" id="PTHR33217">
    <property type="entry name" value="TRANSPOSASE FOR INSERTION SEQUENCE ELEMENT IS1081"/>
    <property type="match status" value="1"/>
</dbReference>
<evidence type="ECO:0000256" key="2">
    <source>
        <dbReference type="ARBA" id="ARBA00010961"/>
    </source>
</evidence>
<evidence type="ECO:0000256" key="7">
    <source>
        <dbReference type="SAM" id="MobiDB-lite"/>
    </source>
</evidence>
<feature type="compositionally biased region" description="Basic and acidic residues" evidence="7">
    <location>
        <begin position="115"/>
        <end position="131"/>
    </location>
</feature>
<comment type="similarity">
    <text evidence="2 6">Belongs to the transposase mutator family.</text>
</comment>
<evidence type="ECO:0000256" key="6">
    <source>
        <dbReference type="RuleBase" id="RU365089"/>
    </source>
</evidence>